<dbReference type="GO" id="GO:0017069">
    <property type="term" value="F:snRNA binding"/>
    <property type="evidence" value="ECO:0007669"/>
    <property type="project" value="TreeGrafter"/>
</dbReference>
<dbReference type="SUPFAM" id="SSF53335">
    <property type="entry name" value="S-adenosyl-L-methionine-dependent methyltransferases"/>
    <property type="match status" value="1"/>
</dbReference>
<feature type="compositionally biased region" description="Basic residues" evidence="7">
    <location>
        <begin position="272"/>
        <end position="281"/>
    </location>
</feature>
<keyword evidence="4 5" id="KW-0949">S-adenosyl-L-methionine</keyword>
<evidence type="ECO:0000256" key="7">
    <source>
        <dbReference type="SAM" id="MobiDB-lite"/>
    </source>
</evidence>
<dbReference type="OMA" id="KGQNRDA"/>
<dbReference type="Pfam" id="PF06859">
    <property type="entry name" value="Bin3"/>
    <property type="match status" value="1"/>
</dbReference>
<feature type="compositionally biased region" description="Basic residues" evidence="7">
    <location>
        <begin position="174"/>
        <end position="185"/>
    </location>
</feature>
<proteinExistence type="inferred from homology"/>
<gene>
    <name evidence="9" type="primary">mepceb</name>
</gene>
<dbReference type="PROSITE" id="PS51515">
    <property type="entry name" value="BIN3_SAM"/>
    <property type="match status" value="1"/>
</dbReference>
<reference evidence="9" key="1">
    <citation type="submission" date="2025-08" db="UniProtKB">
        <authorList>
            <consortium name="Ensembl"/>
        </authorList>
    </citation>
    <scope>IDENTIFICATION</scope>
</reference>
<sequence length="619" mass="68374">MWAVMSVQSERRAAGGASMHAHPQPVAVQDEVTANMVLTELAGDAATLHVDQMKNGPQSPVETQKLSKRRYTMSVGFKHPSLSKRRRRANSECNPVLPSNFLLGGNIFDPLNLNSLLDEEVSKALNAQTPKSSPLPRKNRDPVEILIPKDITDPLNLSGRGGDSAAGVLVSPLKSRRRHRNRHHPGAPAEPSDGERSKVDEGSASGPLFPGDTSAPDKVADTAAALEKSPHPYKLNTSINCRDEVVPPILPRRRPRPSSSSSVPQAQSSQLSKHRKRRRTNSRSDCLSITPTPPIKRTVAHSQTFHTPVVGGVCGAPPLGAGKTPQQRHRTQHRFQCGSYSRYYGYRTPSLNADPRLAVFKPEWFRGKKVLDVGCNTGHVTLAIARHWGPERVLGVDIDGALVHVARQNLRYFLSELHGLDESGRMWAGEGSEVKAGGQMGLAPLMGLQLGLCGQALHRFPVSFTRCRGPIATVPIMPHVPGLFPCNVYFLKGDYVPDSDEAVMSQSAEYDVILCLSLTKWVHLNYGDAGIQRLFHRIYRHLLPGGVLILEPQPWSCYSRRKRLTEVTYRNYRSIRLKPDQFSSFLTAEVGFSSYELIGTKGTAHPSSYIYYILYYGIY</sequence>
<evidence type="ECO:0000313" key="9">
    <source>
        <dbReference type="Ensembl" id="ENSSGRP00000015358.1"/>
    </source>
</evidence>
<dbReference type="PANTHER" id="PTHR12315">
    <property type="entry name" value="BICOID-INTERACTING PROTEIN RELATED"/>
    <property type="match status" value="1"/>
</dbReference>
<reference evidence="9" key="2">
    <citation type="submission" date="2025-09" db="UniProtKB">
        <authorList>
            <consortium name="Ensembl"/>
        </authorList>
    </citation>
    <scope>IDENTIFICATION</scope>
</reference>
<feature type="compositionally biased region" description="Low complexity" evidence="7">
    <location>
        <begin position="257"/>
        <end position="271"/>
    </location>
</feature>
<evidence type="ECO:0000256" key="6">
    <source>
        <dbReference type="RuleBase" id="RU367087"/>
    </source>
</evidence>
<evidence type="ECO:0000256" key="3">
    <source>
        <dbReference type="ARBA" id="ARBA00022679"/>
    </source>
</evidence>
<accession>A0A672KS29</accession>
<dbReference type="PANTHER" id="PTHR12315:SF0">
    <property type="entry name" value="7SK SNRNA METHYLPHOSPHATE CAPPING ENZYME"/>
    <property type="match status" value="1"/>
</dbReference>
<keyword evidence="3 6" id="KW-0808">Transferase</keyword>
<dbReference type="Proteomes" id="UP000472262">
    <property type="component" value="Unassembled WGS sequence"/>
</dbReference>
<feature type="region of interest" description="Disordered" evidence="7">
    <location>
        <begin position="172"/>
        <end position="294"/>
    </location>
</feature>
<dbReference type="InterPro" id="IPR029063">
    <property type="entry name" value="SAM-dependent_MTases_sf"/>
</dbReference>
<dbReference type="CDD" id="cd02440">
    <property type="entry name" value="AdoMet_MTases"/>
    <property type="match status" value="1"/>
</dbReference>
<evidence type="ECO:0000313" key="10">
    <source>
        <dbReference type="Proteomes" id="UP000472262"/>
    </source>
</evidence>
<evidence type="ECO:0000256" key="5">
    <source>
        <dbReference type="PROSITE-ProRule" id="PRU00848"/>
    </source>
</evidence>
<evidence type="ECO:0000256" key="1">
    <source>
        <dbReference type="ARBA" id="ARBA00008361"/>
    </source>
</evidence>
<dbReference type="InterPro" id="IPR039772">
    <property type="entry name" value="Bin3-like"/>
</dbReference>
<evidence type="ECO:0000256" key="4">
    <source>
        <dbReference type="ARBA" id="ARBA00022691"/>
    </source>
</evidence>
<dbReference type="GO" id="GO:0008171">
    <property type="term" value="F:O-methyltransferase activity"/>
    <property type="evidence" value="ECO:0007669"/>
    <property type="project" value="UniProtKB-UniRule"/>
</dbReference>
<keyword evidence="2 6" id="KW-0489">Methyltransferase</keyword>
<comment type="similarity">
    <text evidence="1 6">Belongs to the methyltransferase superfamily.</text>
</comment>
<dbReference type="Ensembl" id="ENSSGRT00000016637.1">
    <property type="protein sequence ID" value="ENSSGRP00000015358.1"/>
    <property type="gene ID" value="ENSSGRG00000009576.1"/>
</dbReference>
<dbReference type="Gene3D" id="3.40.50.150">
    <property type="entry name" value="Vaccinia Virus protein VP39"/>
    <property type="match status" value="1"/>
</dbReference>
<organism evidence="9 10">
    <name type="scientific">Sinocyclocheilus grahami</name>
    <name type="common">Dianchi golden-line fish</name>
    <name type="synonym">Barbus grahami</name>
    <dbReference type="NCBI Taxonomy" id="75366"/>
    <lineage>
        <taxon>Eukaryota</taxon>
        <taxon>Metazoa</taxon>
        <taxon>Chordata</taxon>
        <taxon>Craniata</taxon>
        <taxon>Vertebrata</taxon>
        <taxon>Euteleostomi</taxon>
        <taxon>Actinopterygii</taxon>
        <taxon>Neopterygii</taxon>
        <taxon>Teleostei</taxon>
        <taxon>Ostariophysi</taxon>
        <taxon>Cypriniformes</taxon>
        <taxon>Cyprinidae</taxon>
        <taxon>Cyprininae</taxon>
        <taxon>Sinocyclocheilus</taxon>
    </lineage>
</organism>
<dbReference type="InParanoid" id="A0A672KS29"/>
<dbReference type="AlphaFoldDB" id="A0A672KS29"/>
<dbReference type="InterPro" id="IPR024160">
    <property type="entry name" value="BIN3_SAM-bd_dom"/>
</dbReference>
<dbReference type="GO" id="GO:0008173">
    <property type="term" value="F:RNA methyltransferase activity"/>
    <property type="evidence" value="ECO:0007669"/>
    <property type="project" value="UniProtKB-UniRule"/>
</dbReference>
<evidence type="ECO:0000259" key="8">
    <source>
        <dbReference type="PROSITE" id="PS51515"/>
    </source>
</evidence>
<dbReference type="Pfam" id="PF13649">
    <property type="entry name" value="Methyltransf_25"/>
    <property type="match status" value="1"/>
</dbReference>
<dbReference type="EC" id="2.1.1.-" evidence="6"/>
<evidence type="ECO:0000256" key="2">
    <source>
        <dbReference type="ARBA" id="ARBA00022603"/>
    </source>
</evidence>
<feature type="domain" description="Bin3-type SAM" evidence="8">
    <location>
        <begin position="354"/>
        <end position="619"/>
    </location>
</feature>
<dbReference type="GO" id="GO:0032259">
    <property type="term" value="P:methylation"/>
    <property type="evidence" value="ECO:0007669"/>
    <property type="project" value="UniProtKB-KW"/>
</dbReference>
<name>A0A672KS29_SINGR</name>
<dbReference type="InterPro" id="IPR010675">
    <property type="entry name" value="Bin3_C"/>
</dbReference>
<keyword evidence="10" id="KW-1185">Reference proteome</keyword>
<dbReference type="GO" id="GO:0040031">
    <property type="term" value="P:snRNA modification"/>
    <property type="evidence" value="ECO:0007669"/>
    <property type="project" value="TreeGrafter"/>
</dbReference>
<protein>
    <recommendedName>
        <fullName evidence="6">RNA methyltransferase</fullName>
        <ecNumber evidence="6">2.1.1.-</ecNumber>
    </recommendedName>
</protein>
<dbReference type="InterPro" id="IPR041698">
    <property type="entry name" value="Methyltransf_25"/>
</dbReference>